<proteinExistence type="predicted"/>
<dbReference type="GO" id="GO:0016787">
    <property type="term" value="F:hydrolase activity"/>
    <property type="evidence" value="ECO:0007669"/>
    <property type="project" value="UniProtKB-KW"/>
</dbReference>
<evidence type="ECO:0000259" key="1">
    <source>
        <dbReference type="Pfam" id="PF01471"/>
    </source>
</evidence>
<dbReference type="InterPro" id="IPR036365">
    <property type="entry name" value="PGBD-like_sf"/>
</dbReference>
<dbReference type="Gene3D" id="1.10.101.10">
    <property type="entry name" value="PGBD-like superfamily/PGBD"/>
    <property type="match status" value="2"/>
</dbReference>
<feature type="domain" description="Peptidoglycan binding-like" evidence="1">
    <location>
        <begin position="15"/>
        <end position="71"/>
    </location>
</feature>
<dbReference type="InterPro" id="IPR002477">
    <property type="entry name" value="Peptidoglycan-bd-like"/>
</dbReference>
<organism evidence="2 3">
    <name type="scientific">Lacrimispora xylanisolvens</name>
    <dbReference type="NCBI Taxonomy" id="384636"/>
    <lineage>
        <taxon>Bacteria</taxon>
        <taxon>Bacillati</taxon>
        <taxon>Bacillota</taxon>
        <taxon>Clostridia</taxon>
        <taxon>Lachnospirales</taxon>
        <taxon>Lachnospiraceae</taxon>
        <taxon>Lacrimispora</taxon>
    </lineage>
</organism>
<dbReference type="Proteomes" id="UP000237749">
    <property type="component" value="Unassembled WGS sequence"/>
</dbReference>
<reference evidence="2 3" key="1">
    <citation type="submission" date="2018-02" db="EMBL/GenBank/DDBJ databases">
        <title>Genomic Encyclopedia of Archaeal and Bacterial Type Strains, Phase II (KMG-II): from individual species to whole genera.</title>
        <authorList>
            <person name="Goeker M."/>
        </authorList>
    </citation>
    <scope>NUCLEOTIDE SEQUENCE [LARGE SCALE GENOMIC DNA]</scope>
    <source>
        <strain evidence="2 3">DSM 3808</strain>
    </source>
</reference>
<name>A0A2S6HQE6_9FIRM</name>
<evidence type="ECO:0000313" key="3">
    <source>
        <dbReference type="Proteomes" id="UP000237749"/>
    </source>
</evidence>
<protein>
    <submittedName>
        <fullName evidence="2">Peptidoglycan hydrolase-like protein with peptidoglycan-binding domain</fullName>
    </submittedName>
</protein>
<dbReference type="InterPro" id="IPR036366">
    <property type="entry name" value="PGBDSf"/>
</dbReference>
<dbReference type="SUPFAM" id="SSF47090">
    <property type="entry name" value="PGBD-like"/>
    <property type="match status" value="2"/>
</dbReference>
<dbReference type="RefSeq" id="WP_104438083.1">
    <property type="nucleotide sequence ID" value="NZ_PTJA01000009.1"/>
</dbReference>
<dbReference type="AlphaFoldDB" id="A0A2S6HQE6"/>
<dbReference type="OrthoDB" id="513300at2"/>
<accession>A0A2S6HQE6</accession>
<keyword evidence="2" id="KW-0378">Hydrolase</keyword>
<dbReference type="EMBL" id="PTJA01000009">
    <property type="protein sequence ID" value="PPK79668.1"/>
    <property type="molecule type" value="Genomic_DNA"/>
</dbReference>
<dbReference type="Pfam" id="PF01471">
    <property type="entry name" value="PG_binding_1"/>
    <property type="match status" value="2"/>
</dbReference>
<feature type="domain" description="Peptidoglycan binding-like" evidence="1">
    <location>
        <begin position="87"/>
        <end position="136"/>
    </location>
</feature>
<sequence length="320" mass="33509">MASLPNWPVIVTGNSGANVSALQCLLNYRNNKTLTVDGSFGTNTYNALVAYQKANSLSADGKAGSGTLSKLISGLNIQNPTTSMAARAAQYLLNKFGAGLTIDGAFGSGSQTAAKNFQSKMGISSTGVINANTWQYLFGYNSYPDGGGTVSGWLKLHSSASSSGGRTVNMPSEIVASKWAMTEGDPYKGKINPYAGNATVIKGSSGELVDGSGRYWVAVGPNVMNPNHSKSKAITAEEMKYQSKIDIVLKNASGTIYYVYAAVGDCKAHTYPTGIIQTGNAFPNGTDPHPGNADGSVVEFMGTQSISGLRSYDIVKIIVY</sequence>
<comment type="caution">
    <text evidence="2">The sequence shown here is derived from an EMBL/GenBank/DDBJ whole genome shotgun (WGS) entry which is preliminary data.</text>
</comment>
<keyword evidence="3" id="KW-1185">Reference proteome</keyword>
<gene>
    <name evidence="2" type="ORF">BXY41_109147</name>
</gene>
<evidence type="ECO:0000313" key="2">
    <source>
        <dbReference type="EMBL" id="PPK79668.1"/>
    </source>
</evidence>